<accession>A0A7N0UCD8</accession>
<protein>
    <submittedName>
        <fullName evidence="1">Uncharacterized protein</fullName>
    </submittedName>
</protein>
<evidence type="ECO:0000313" key="2">
    <source>
        <dbReference type="Proteomes" id="UP000594263"/>
    </source>
</evidence>
<dbReference type="GO" id="GO:0006355">
    <property type="term" value="P:regulation of DNA-templated transcription"/>
    <property type="evidence" value="ECO:0007669"/>
    <property type="project" value="InterPro"/>
</dbReference>
<reference evidence="1" key="1">
    <citation type="submission" date="2021-01" db="UniProtKB">
        <authorList>
            <consortium name="EnsemblPlants"/>
        </authorList>
    </citation>
    <scope>IDENTIFICATION</scope>
</reference>
<sequence>MEWYCGSRVNDVVVPRDQGAWSRFPLQERWKQCGLDAWESFDSNDKSLALRNIFTDEADFTCETLMDEMEMVCMVVDGEQEEISGVRGGISESSNCWTTLLNNQDYRLDGFTRTNQTDENFVNSLLVDDVRVSEQFHSYGSPDAHGTYSSANDLTDDVLLNLDVFGSYEQMNAQDFPYSLDWEKKQSDTPHHNLSNMMNTVVPQCNTPTGNVEAPPRQLCASRRVGDQPSVEETVLQELGSAMQQMTDESRLCFRDAFYRLASNAGKHLGIQGQNGDKLASEKPFTTALLDQALRCMEKDALESRTNAIDRTIADLMFCKPYEYDDEWRQGLIKPGGGNGYLPKLRLACHNTGPVPGDAEVPTFSRGATTQSN</sequence>
<proteinExistence type="predicted"/>
<name>A0A7N0UCD8_KALFE</name>
<dbReference type="PANTHER" id="PTHR33334">
    <property type="entry name" value="PROTEIN LNK1"/>
    <property type="match status" value="1"/>
</dbReference>
<keyword evidence="2" id="KW-1185">Reference proteome</keyword>
<dbReference type="InterPro" id="IPR039928">
    <property type="entry name" value="LNK"/>
</dbReference>
<dbReference type="EnsemblPlants" id="Kaladp0060s0243.1.v1.1">
    <property type="protein sequence ID" value="Kaladp0060s0243.1.v1.1"/>
    <property type="gene ID" value="Kaladp0060s0243.v1.1"/>
</dbReference>
<evidence type="ECO:0000313" key="1">
    <source>
        <dbReference type="EnsemblPlants" id="Kaladp0060s0243.1.v1.1"/>
    </source>
</evidence>
<dbReference type="GO" id="GO:0007623">
    <property type="term" value="P:circadian rhythm"/>
    <property type="evidence" value="ECO:0007669"/>
    <property type="project" value="InterPro"/>
</dbReference>
<dbReference type="PANTHER" id="PTHR33334:SF10">
    <property type="entry name" value="PROTEIN LNK4"/>
    <property type="match status" value="1"/>
</dbReference>
<organism evidence="1 2">
    <name type="scientific">Kalanchoe fedtschenkoi</name>
    <name type="common">Lavender scallops</name>
    <name type="synonym">South American air plant</name>
    <dbReference type="NCBI Taxonomy" id="63787"/>
    <lineage>
        <taxon>Eukaryota</taxon>
        <taxon>Viridiplantae</taxon>
        <taxon>Streptophyta</taxon>
        <taxon>Embryophyta</taxon>
        <taxon>Tracheophyta</taxon>
        <taxon>Spermatophyta</taxon>
        <taxon>Magnoliopsida</taxon>
        <taxon>eudicotyledons</taxon>
        <taxon>Gunneridae</taxon>
        <taxon>Pentapetalae</taxon>
        <taxon>Saxifragales</taxon>
        <taxon>Crassulaceae</taxon>
        <taxon>Kalanchoe</taxon>
    </lineage>
</organism>
<dbReference type="Gramene" id="Kaladp0060s0243.1.v1.1">
    <property type="protein sequence ID" value="Kaladp0060s0243.1.v1.1"/>
    <property type="gene ID" value="Kaladp0060s0243.v1.1"/>
</dbReference>
<dbReference type="AlphaFoldDB" id="A0A7N0UCD8"/>
<dbReference type="Proteomes" id="UP000594263">
    <property type="component" value="Unplaced"/>
</dbReference>